<keyword evidence="7" id="KW-1185">Reference proteome</keyword>
<evidence type="ECO:0000256" key="3">
    <source>
        <dbReference type="SAM" id="MobiDB-lite"/>
    </source>
</evidence>
<dbReference type="Proteomes" id="UP001050691">
    <property type="component" value="Unassembled WGS sequence"/>
</dbReference>
<sequence length="491" mass="55269">MARLTLAQQLAQIEDTLPQDYDPEDLYGGTANENENKNVEDGEQEPRDNNAGREHYIEVGPSALRSINEDLNDQKYESVKVSRSKLLVEEEDEKEDDSDNADDQIDDTKNSSGEDSSSSEEEDPITDGEEEEQSSIKKQQKRQRSESISGNKTTDGLDLTLQKTRQADKLKGQAVSRQLRIWDVLVDSRIQLQKAVLSSNKLPPPQSISKYTSVPDAQPAVRRYLSQAFRLSEELFQLRRALLEHAGSLPPPPKKQRTDLDLEDENVDFQTLFKESVEEMMEFEAQIHETDLSTLQKWSAKVQAVAPSALLPSSKVSFKGGPIHTKSAGELVDEALKASEKLIEKTRCRVNRIGSIPLQAADEEKDENDVDEETFDDRDFYQSMLRDVIESKGGKEAIIDLYSNSKKQRKKKKVDTKASKGRKLRYEPHEKILNFMVPVPVKGAWHEEQINELFASLLGKGFEDISKPNGGDVDMSVAPDQSALQGFRIFG</sequence>
<protein>
    <recommendedName>
        <fullName evidence="2">Protein BFR2</fullName>
    </recommendedName>
</protein>
<feature type="region of interest" description="Disordered" evidence="3">
    <location>
        <begin position="15"/>
        <end position="160"/>
    </location>
</feature>
<evidence type="ECO:0000256" key="1">
    <source>
        <dbReference type="ARBA" id="ARBA00008966"/>
    </source>
</evidence>
<dbReference type="InterPro" id="IPR025160">
    <property type="entry name" value="AATF"/>
</dbReference>
<accession>A0AAV5AAC0</accession>
<dbReference type="InterPro" id="IPR039223">
    <property type="entry name" value="AATF/Bfr2"/>
</dbReference>
<evidence type="ECO:0000259" key="5">
    <source>
        <dbReference type="Pfam" id="PF13339"/>
    </source>
</evidence>
<dbReference type="Pfam" id="PF08164">
    <property type="entry name" value="TRAUB"/>
    <property type="match status" value="1"/>
</dbReference>
<feature type="compositionally biased region" description="Acidic residues" evidence="3">
    <location>
        <begin position="117"/>
        <end position="133"/>
    </location>
</feature>
<reference evidence="6" key="1">
    <citation type="submission" date="2021-10" db="EMBL/GenBank/DDBJ databases">
        <title>De novo Genome Assembly of Clathrus columnatus (Basidiomycota, Fungi) Using Illumina and Nanopore Sequence Data.</title>
        <authorList>
            <person name="Ogiso-Tanaka E."/>
            <person name="Itagaki H."/>
            <person name="Hosoya T."/>
            <person name="Hosaka K."/>
        </authorList>
    </citation>
    <scope>NUCLEOTIDE SEQUENCE</scope>
    <source>
        <strain evidence="6">MO-923</strain>
    </source>
</reference>
<comment type="similarity">
    <text evidence="1">Belongs to the AATF family.</text>
</comment>
<comment type="caution">
    <text evidence="6">The sequence shown here is derived from an EMBL/GenBank/DDBJ whole genome shotgun (WGS) entry which is preliminary data.</text>
</comment>
<dbReference type="PANTHER" id="PTHR15565">
    <property type="entry name" value="AATF PROTEIN APOPTOSIS ANTAGONIZING TRANSCRIPTION FACTOR"/>
    <property type="match status" value="1"/>
</dbReference>
<evidence type="ECO:0000256" key="2">
    <source>
        <dbReference type="ARBA" id="ARBA00013850"/>
    </source>
</evidence>
<dbReference type="PANTHER" id="PTHR15565:SF0">
    <property type="entry name" value="PROTEIN AATF"/>
    <property type="match status" value="1"/>
</dbReference>
<evidence type="ECO:0000259" key="4">
    <source>
        <dbReference type="Pfam" id="PF08164"/>
    </source>
</evidence>
<feature type="compositionally biased region" description="Basic and acidic residues" evidence="3">
    <location>
        <begin position="34"/>
        <end position="57"/>
    </location>
</feature>
<dbReference type="GO" id="GO:0005730">
    <property type="term" value="C:nucleolus"/>
    <property type="evidence" value="ECO:0007669"/>
    <property type="project" value="TreeGrafter"/>
</dbReference>
<gene>
    <name evidence="6" type="ORF">Clacol_005497</name>
</gene>
<feature type="domain" description="AATF leucine zipper-containing" evidence="5">
    <location>
        <begin position="168"/>
        <end position="301"/>
    </location>
</feature>
<dbReference type="GO" id="GO:0000462">
    <property type="term" value="P:maturation of SSU-rRNA from tricistronic rRNA transcript (SSU-rRNA, 5.8S rRNA, LSU-rRNA)"/>
    <property type="evidence" value="ECO:0007669"/>
    <property type="project" value="TreeGrafter"/>
</dbReference>
<proteinExistence type="inferred from homology"/>
<organism evidence="6 7">
    <name type="scientific">Clathrus columnatus</name>
    <dbReference type="NCBI Taxonomy" id="1419009"/>
    <lineage>
        <taxon>Eukaryota</taxon>
        <taxon>Fungi</taxon>
        <taxon>Dikarya</taxon>
        <taxon>Basidiomycota</taxon>
        <taxon>Agaricomycotina</taxon>
        <taxon>Agaricomycetes</taxon>
        <taxon>Phallomycetidae</taxon>
        <taxon>Phallales</taxon>
        <taxon>Clathraceae</taxon>
        <taxon>Clathrus</taxon>
    </lineage>
</organism>
<feature type="compositionally biased region" description="Acidic residues" evidence="3">
    <location>
        <begin position="89"/>
        <end position="105"/>
    </location>
</feature>
<evidence type="ECO:0000313" key="6">
    <source>
        <dbReference type="EMBL" id="GJJ11265.1"/>
    </source>
</evidence>
<evidence type="ECO:0000313" key="7">
    <source>
        <dbReference type="Proteomes" id="UP001050691"/>
    </source>
</evidence>
<dbReference type="InterPro" id="IPR012617">
    <property type="entry name" value="AATF_C"/>
</dbReference>
<name>A0AAV5AAC0_9AGAM</name>
<dbReference type="AlphaFoldDB" id="A0AAV5AAC0"/>
<dbReference type="EMBL" id="BPWL01000006">
    <property type="protein sequence ID" value="GJJ11265.1"/>
    <property type="molecule type" value="Genomic_DNA"/>
</dbReference>
<dbReference type="Pfam" id="PF13339">
    <property type="entry name" value="AATF-Che1"/>
    <property type="match status" value="1"/>
</dbReference>
<feature type="domain" description="Apoptosis-antagonizing transcription factor C-terminal" evidence="4">
    <location>
        <begin position="381"/>
        <end position="458"/>
    </location>
</feature>